<keyword evidence="2" id="KW-0812">Transmembrane</keyword>
<organism evidence="3 4">
    <name type="scientific">Mya arenaria</name>
    <name type="common">Soft-shell clam</name>
    <dbReference type="NCBI Taxonomy" id="6604"/>
    <lineage>
        <taxon>Eukaryota</taxon>
        <taxon>Metazoa</taxon>
        <taxon>Spiralia</taxon>
        <taxon>Lophotrochozoa</taxon>
        <taxon>Mollusca</taxon>
        <taxon>Bivalvia</taxon>
        <taxon>Autobranchia</taxon>
        <taxon>Heteroconchia</taxon>
        <taxon>Euheterodonta</taxon>
        <taxon>Imparidentia</taxon>
        <taxon>Neoheterodontei</taxon>
        <taxon>Myida</taxon>
        <taxon>Myoidea</taxon>
        <taxon>Myidae</taxon>
        <taxon>Mya</taxon>
    </lineage>
</organism>
<sequence length="93" mass="10418">MFPVVSLVMITVAVGHRARGKEGKTFNYQYGWSFYFADIAFMIAEATAVVFVIQFMQRHSSKDEMVRIIPGLGDKLDSEKDDPDGTTNPTIVL</sequence>
<dbReference type="InterPro" id="IPR051072">
    <property type="entry name" value="CACNG_subunit"/>
</dbReference>
<evidence type="ECO:0000313" key="3">
    <source>
        <dbReference type="EMBL" id="WAQ95421.1"/>
    </source>
</evidence>
<dbReference type="EMBL" id="CP111013">
    <property type="protein sequence ID" value="WAQ95421.1"/>
    <property type="molecule type" value="Genomic_DNA"/>
</dbReference>
<keyword evidence="4" id="KW-1185">Reference proteome</keyword>
<keyword evidence="2" id="KW-0472">Membrane</keyword>
<keyword evidence="2" id="KW-1133">Transmembrane helix</keyword>
<dbReference type="PANTHER" id="PTHR12107">
    <property type="entry name" value="VOLTAGE-DEPENDENT CALCIUM CHANNEL GAMMA SUBUNIT"/>
    <property type="match status" value="1"/>
</dbReference>
<gene>
    <name evidence="3" type="ORF">MAR_028111</name>
</gene>
<feature type="region of interest" description="Disordered" evidence="1">
    <location>
        <begin position="73"/>
        <end position="93"/>
    </location>
</feature>
<reference evidence="3" key="1">
    <citation type="submission" date="2022-11" db="EMBL/GenBank/DDBJ databases">
        <title>Centuries of genome instability and evolution in soft-shell clam transmissible cancer (bioRxiv).</title>
        <authorList>
            <person name="Hart S.F.M."/>
            <person name="Yonemitsu M.A."/>
            <person name="Giersch R.M."/>
            <person name="Beal B.F."/>
            <person name="Arriagada G."/>
            <person name="Davis B.W."/>
            <person name="Ostrander E.A."/>
            <person name="Goff S.P."/>
            <person name="Metzger M.J."/>
        </authorList>
    </citation>
    <scope>NUCLEOTIDE SEQUENCE</scope>
    <source>
        <strain evidence="3">MELC-2E11</strain>
        <tissue evidence="3">Siphon/mantle</tissue>
    </source>
</reference>
<proteinExistence type="predicted"/>
<evidence type="ECO:0000256" key="2">
    <source>
        <dbReference type="SAM" id="Phobius"/>
    </source>
</evidence>
<dbReference type="Proteomes" id="UP001164746">
    <property type="component" value="Chromosome 2"/>
</dbReference>
<feature type="transmembrane region" description="Helical" evidence="2">
    <location>
        <begin position="30"/>
        <end position="53"/>
    </location>
</feature>
<protein>
    <submittedName>
        <fullName evidence="3">CCG5-like protein</fullName>
    </submittedName>
</protein>
<name>A0ABY7DFL8_MYAAR</name>
<dbReference type="PANTHER" id="PTHR12107:SF0">
    <property type="entry name" value="STARGAZIN (MAMMALIAN CALCIUM CHANNEL) HOMOLOG"/>
    <property type="match status" value="1"/>
</dbReference>
<evidence type="ECO:0000256" key="1">
    <source>
        <dbReference type="SAM" id="MobiDB-lite"/>
    </source>
</evidence>
<evidence type="ECO:0000313" key="4">
    <source>
        <dbReference type="Proteomes" id="UP001164746"/>
    </source>
</evidence>
<dbReference type="Gene3D" id="1.20.140.150">
    <property type="match status" value="1"/>
</dbReference>
<accession>A0ABY7DFL8</accession>